<dbReference type="Proteomes" id="UP000251561">
    <property type="component" value="Chromosome"/>
</dbReference>
<proteinExistence type="predicted"/>
<gene>
    <name evidence="3" type="ORF">HYN86_05680</name>
</gene>
<dbReference type="KEGG" id="ffl:HYN86_05680"/>
<accession>A0A344LQC3</accession>
<protein>
    <recommendedName>
        <fullName evidence="2">CAAX prenyl protease 2/Lysostaphin resistance protein A-like domain-containing protein</fullName>
    </recommendedName>
</protein>
<dbReference type="InterPro" id="IPR003675">
    <property type="entry name" value="Rce1/LyrA-like_dom"/>
</dbReference>
<feature type="transmembrane region" description="Helical" evidence="1">
    <location>
        <begin position="201"/>
        <end position="220"/>
    </location>
</feature>
<feature type="transmembrane region" description="Helical" evidence="1">
    <location>
        <begin position="62"/>
        <end position="80"/>
    </location>
</feature>
<dbReference type="GO" id="GO:0004175">
    <property type="term" value="F:endopeptidase activity"/>
    <property type="evidence" value="ECO:0007669"/>
    <property type="project" value="UniProtKB-ARBA"/>
</dbReference>
<feature type="transmembrane region" description="Helical" evidence="1">
    <location>
        <begin position="174"/>
        <end position="194"/>
    </location>
</feature>
<feature type="transmembrane region" description="Helical" evidence="1">
    <location>
        <begin position="92"/>
        <end position="111"/>
    </location>
</feature>
<dbReference type="OrthoDB" id="847268at2"/>
<dbReference type="AlphaFoldDB" id="A0A344LQC3"/>
<dbReference type="EMBL" id="CP030261">
    <property type="protein sequence ID" value="AXB56115.1"/>
    <property type="molecule type" value="Genomic_DNA"/>
</dbReference>
<keyword evidence="1" id="KW-1133">Transmembrane helix</keyword>
<evidence type="ECO:0000313" key="4">
    <source>
        <dbReference type="Proteomes" id="UP000251561"/>
    </source>
</evidence>
<name>A0A344LQC3_9FLAO</name>
<reference evidence="3 4" key="1">
    <citation type="submission" date="2018-06" db="EMBL/GenBank/DDBJ databases">
        <title>Genome sequencing of Flavobacterium.</title>
        <authorList>
            <person name="Baek M.-G."/>
            <person name="Yi H."/>
        </authorList>
    </citation>
    <scope>NUCLEOTIDE SEQUENCE [LARGE SCALE GENOMIC DNA]</scope>
    <source>
        <strain evidence="3 4">HYN0086</strain>
    </source>
</reference>
<keyword evidence="1" id="KW-0812">Transmembrane</keyword>
<evidence type="ECO:0000259" key="2">
    <source>
        <dbReference type="Pfam" id="PF02517"/>
    </source>
</evidence>
<sequence>MFHILKRDIRQLFHSPISIEYIGISSNLRLFFYYNFIFILVLIFLSVLVGILKHYFAGHHQIILPVNVTFLKVAIIAPVIEEIIFRLIIKVNRLNVVLFFAYLTFYILYQNYILSTFLYYVLVASFFSLLFINAFNHKINENSLKNKHSKFLIYISCLLFGLFHLPNFNEVDVTNIITLGYLFSKVFAGFAFILLRLKFGLSASILLHVIINSIACIMIFNC</sequence>
<dbReference type="Pfam" id="PF02517">
    <property type="entry name" value="Rce1-like"/>
    <property type="match status" value="1"/>
</dbReference>
<keyword evidence="1" id="KW-0472">Membrane</keyword>
<keyword evidence="4" id="KW-1185">Reference proteome</keyword>
<feature type="transmembrane region" description="Helical" evidence="1">
    <location>
        <begin position="151"/>
        <end position="168"/>
    </location>
</feature>
<feature type="domain" description="CAAX prenyl protease 2/Lysostaphin resistance protein A-like" evidence="2">
    <location>
        <begin position="69"/>
        <end position="213"/>
    </location>
</feature>
<dbReference type="GO" id="GO:0080120">
    <property type="term" value="P:CAAX-box protein maturation"/>
    <property type="evidence" value="ECO:0007669"/>
    <property type="project" value="UniProtKB-ARBA"/>
</dbReference>
<dbReference type="RefSeq" id="WP_113677161.1">
    <property type="nucleotide sequence ID" value="NZ_CP030261.1"/>
</dbReference>
<evidence type="ECO:0000256" key="1">
    <source>
        <dbReference type="SAM" id="Phobius"/>
    </source>
</evidence>
<feature type="transmembrane region" description="Helical" evidence="1">
    <location>
        <begin position="117"/>
        <end position="139"/>
    </location>
</feature>
<organism evidence="3 4">
    <name type="scientific">Flavobacterium fluviale</name>
    <dbReference type="NCBI Taxonomy" id="2249356"/>
    <lineage>
        <taxon>Bacteria</taxon>
        <taxon>Pseudomonadati</taxon>
        <taxon>Bacteroidota</taxon>
        <taxon>Flavobacteriia</taxon>
        <taxon>Flavobacteriales</taxon>
        <taxon>Flavobacteriaceae</taxon>
        <taxon>Flavobacterium</taxon>
    </lineage>
</organism>
<feature type="transmembrane region" description="Helical" evidence="1">
    <location>
        <begin position="31"/>
        <end position="56"/>
    </location>
</feature>
<evidence type="ECO:0000313" key="3">
    <source>
        <dbReference type="EMBL" id="AXB56115.1"/>
    </source>
</evidence>